<name>A0ABQ6BWE7_9NEIS</name>
<accession>A0ABQ6BWE7</accession>
<dbReference type="PANTHER" id="PTHR45138">
    <property type="entry name" value="REGULATORY COMPONENTS OF SENSORY TRANSDUCTION SYSTEM"/>
    <property type="match status" value="1"/>
</dbReference>
<proteinExistence type="predicted"/>
<dbReference type="InterPro" id="IPR029787">
    <property type="entry name" value="Nucleotide_cyclase"/>
</dbReference>
<dbReference type="PROSITE" id="PS50887">
    <property type="entry name" value="GGDEF"/>
    <property type="match status" value="1"/>
</dbReference>
<evidence type="ECO:0000313" key="7">
    <source>
        <dbReference type="Proteomes" id="UP001156836"/>
    </source>
</evidence>
<feature type="signal peptide" evidence="4">
    <location>
        <begin position="1"/>
        <end position="22"/>
    </location>
</feature>
<protein>
    <recommendedName>
        <fullName evidence="1">diguanylate cyclase</fullName>
        <ecNumber evidence="1">2.7.7.65</ecNumber>
    </recommendedName>
</protein>
<dbReference type="EC" id="2.7.7.65" evidence="1"/>
<dbReference type="Proteomes" id="UP001156836">
    <property type="component" value="Unassembled WGS sequence"/>
</dbReference>
<keyword evidence="4" id="KW-0732">Signal</keyword>
<organism evidence="6 7">
    <name type="scientific">Chitiniphilus shinanonensis</name>
    <dbReference type="NCBI Taxonomy" id="553088"/>
    <lineage>
        <taxon>Bacteria</taxon>
        <taxon>Pseudomonadati</taxon>
        <taxon>Pseudomonadota</taxon>
        <taxon>Betaproteobacteria</taxon>
        <taxon>Neisseriales</taxon>
        <taxon>Chitinibacteraceae</taxon>
        <taxon>Chitiniphilus</taxon>
    </lineage>
</organism>
<dbReference type="SUPFAM" id="SSF48452">
    <property type="entry name" value="TPR-like"/>
    <property type="match status" value="1"/>
</dbReference>
<dbReference type="SUPFAM" id="SSF55073">
    <property type="entry name" value="Nucleotide cyclase"/>
    <property type="match status" value="1"/>
</dbReference>
<dbReference type="Gene3D" id="3.30.70.270">
    <property type="match status" value="1"/>
</dbReference>
<evidence type="ECO:0000313" key="6">
    <source>
        <dbReference type="EMBL" id="GLS06310.1"/>
    </source>
</evidence>
<dbReference type="InterPro" id="IPR043128">
    <property type="entry name" value="Rev_trsase/Diguanyl_cyclase"/>
</dbReference>
<dbReference type="Gene3D" id="1.25.40.10">
    <property type="entry name" value="Tetratricopeptide repeat domain"/>
    <property type="match status" value="1"/>
</dbReference>
<comment type="catalytic activity">
    <reaction evidence="2">
        <text>2 GTP = 3',3'-c-di-GMP + 2 diphosphate</text>
        <dbReference type="Rhea" id="RHEA:24898"/>
        <dbReference type="ChEBI" id="CHEBI:33019"/>
        <dbReference type="ChEBI" id="CHEBI:37565"/>
        <dbReference type="ChEBI" id="CHEBI:58805"/>
        <dbReference type="EC" id="2.7.7.65"/>
    </reaction>
</comment>
<evidence type="ECO:0000256" key="3">
    <source>
        <dbReference type="SAM" id="Coils"/>
    </source>
</evidence>
<gene>
    <name evidence="6" type="ORF">GCM10007860_34880</name>
</gene>
<dbReference type="SMART" id="SM00267">
    <property type="entry name" value="GGDEF"/>
    <property type="match status" value="1"/>
</dbReference>
<dbReference type="InterPro" id="IPR011990">
    <property type="entry name" value="TPR-like_helical_dom_sf"/>
</dbReference>
<sequence length="367" mass="40208">MRAHVGLAAALIALAQPQMAHAALDVAQRRLVLPRHRPWQAQIQFHLGTLADGDTVRAEAHFQSALALYRDSGNTAGQAAALLALGRLAQADGAHDRAEHHLLRAAALADDQRAVSLAVEVQLALSQHYEARGDDARATRHYLEFHALYERLHQGDRRSGVISGRRLAATEMRLRLLTSEIELSQLREESDAGRERMQQLEQAVYRDGLTGALNRRALAEQLPQLLDEAEARQLPLSVLLIDFDRFKQVNDQHSHATGDAVLREAARLFGLGRADGDLLLRYGGEEFCLVLPGADQAAAVAQADQLRARIADHDWEQLSPALMVTLSIGVAQAQPGDNAEILLSRADLALYLAKRSGRDRVAVEPAQ</sequence>
<keyword evidence="3" id="KW-0175">Coiled coil</keyword>
<evidence type="ECO:0000256" key="2">
    <source>
        <dbReference type="ARBA" id="ARBA00034247"/>
    </source>
</evidence>
<dbReference type="CDD" id="cd01949">
    <property type="entry name" value="GGDEF"/>
    <property type="match status" value="1"/>
</dbReference>
<comment type="caution">
    <text evidence="6">The sequence shown here is derived from an EMBL/GenBank/DDBJ whole genome shotgun (WGS) entry which is preliminary data.</text>
</comment>
<dbReference type="InterPro" id="IPR000160">
    <property type="entry name" value="GGDEF_dom"/>
</dbReference>
<dbReference type="NCBIfam" id="TIGR00254">
    <property type="entry name" value="GGDEF"/>
    <property type="match status" value="1"/>
</dbReference>
<dbReference type="InterPro" id="IPR050469">
    <property type="entry name" value="Diguanylate_Cyclase"/>
</dbReference>
<evidence type="ECO:0000256" key="4">
    <source>
        <dbReference type="SAM" id="SignalP"/>
    </source>
</evidence>
<reference evidence="7" key="1">
    <citation type="journal article" date="2019" name="Int. J. Syst. Evol. Microbiol.">
        <title>The Global Catalogue of Microorganisms (GCM) 10K type strain sequencing project: providing services to taxonomists for standard genome sequencing and annotation.</title>
        <authorList>
            <consortium name="The Broad Institute Genomics Platform"/>
            <consortium name="The Broad Institute Genome Sequencing Center for Infectious Disease"/>
            <person name="Wu L."/>
            <person name="Ma J."/>
        </authorList>
    </citation>
    <scope>NUCLEOTIDE SEQUENCE [LARGE SCALE GENOMIC DNA]</scope>
    <source>
        <strain evidence="7">NBRC 104970</strain>
    </source>
</reference>
<evidence type="ECO:0000256" key="1">
    <source>
        <dbReference type="ARBA" id="ARBA00012528"/>
    </source>
</evidence>
<keyword evidence="7" id="KW-1185">Reference proteome</keyword>
<feature type="coiled-coil region" evidence="3">
    <location>
        <begin position="169"/>
        <end position="203"/>
    </location>
</feature>
<dbReference type="EMBL" id="BSOZ01000131">
    <property type="protein sequence ID" value="GLS06310.1"/>
    <property type="molecule type" value="Genomic_DNA"/>
</dbReference>
<dbReference type="PANTHER" id="PTHR45138:SF9">
    <property type="entry name" value="DIGUANYLATE CYCLASE DGCM-RELATED"/>
    <property type="match status" value="1"/>
</dbReference>
<feature type="domain" description="GGDEF" evidence="5">
    <location>
        <begin position="234"/>
        <end position="366"/>
    </location>
</feature>
<feature type="chain" id="PRO_5046500623" description="diguanylate cyclase" evidence="4">
    <location>
        <begin position="23"/>
        <end position="367"/>
    </location>
</feature>
<evidence type="ECO:0000259" key="5">
    <source>
        <dbReference type="PROSITE" id="PS50887"/>
    </source>
</evidence>
<dbReference type="Pfam" id="PF00990">
    <property type="entry name" value="GGDEF"/>
    <property type="match status" value="1"/>
</dbReference>